<keyword evidence="4 8" id="KW-0460">Magnesium</keyword>
<dbReference type="GO" id="GO:0008966">
    <property type="term" value="F:phosphoglucosamine mutase activity"/>
    <property type="evidence" value="ECO:0007669"/>
    <property type="project" value="UniProtKB-UniRule"/>
</dbReference>
<dbReference type="EC" id="5.4.2.10" evidence="6 8"/>
<dbReference type="GO" id="GO:0000287">
    <property type="term" value="F:magnesium ion binding"/>
    <property type="evidence" value="ECO:0007669"/>
    <property type="project" value="UniProtKB-UniRule"/>
</dbReference>
<dbReference type="Pfam" id="PF02879">
    <property type="entry name" value="PGM_PMM_II"/>
    <property type="match status" value="1"/>
</dbReference>
<dbReference type="InterPro" id="IPR005846">
    <property type="entry name" value="A-D-PHexomutase_a/b/a-III"/>
</dbReference>
<dbReference type="HAMAP" id="MF_01554_B">
    <property type="entry name" value="GlmM_B"/>
    <property type="match status" value="1"/>
</dbReference>
<dbReference type="InterPro" id="IPR005845">
    <property type="entry name" value="A-D-PHexomutase_a/b/a-II"/>
</dbReference>
<feature type="modified residue" description="Phosphoserine" evidence="8">
    <location>
        <position position="100"/>
    </location>
</feature>
<dbReference type="GO" id="GO:0005829">
    <property type="term" value="C:cytosol"/>
    <property type="evidence" value="ECO:0007669"/>
    <property type="project" value="TreeGrafter"/>
</dbReference>
<keyword evidence="5 8" id="KW-0413">Isomerase</keyword>
<dbReference type="InterPro" id="IPR005843">
    <property type="entry name" value="A-D-PHexomutase_C"/>
</dbReference>
<evidence type="ECO:0000259" key="9">
    <source>
        <dbReference type="Pfam" id="PF00408"/>
    </source>
</evidence>
<dbReference type="GO" id="GO:0005975">
    <property type="term" value="P:carbohydrate metabolic process"/>
    <property type="evidence" value="ECO:0007669"/>
    <property type="project" value="InterPro"/>
</dbReference>
<dbReference type="PANTHER" id="PTHR42946">
    <property type="entry name" value="PHOSPHOHEXOSE MUTASE"/>
    <property type="match status" value="1"/>
</dbReference>
<dbReference type="InterPro" id="IPR050060">
    <property type="entry name" value="Phosphoglucosamine_mutase"/>
</dbReference>
<sequence>MSRRYFGTDGVRGRVGEFPLTSDFAMRLASATAQVLDLAGQCAVIGHDTRESAPMFEAALTAGFLASGVDVRTVGALPTPAISHMVTTTGAALGTVISASHNPASDNGIKFFDRTGGKLSDATEISIENALDDPVKTLASPQLGQLTALDDALDRYGRFCTGLLPATADISQLQVVVDCANGATAQVAPQVLGDLVKDVTAIGATPTGANINQGCGSTAPQLLQDTVVAQNADLGIAFDGDGDRLLMVDHTGALIDGDQLLYVLATHRHAAGELRGPVVGTVMTNMGLEEALRSHGIELVRAKVGDRYVLETLADRGGVLGGEASGHLLMLDKTPTGDALAAAITVLGVLATTGSSLAELAAGMPRYLQVLESVRVPAHFDLTNEPDVAAATEAATRRLGDAGRIVLRASGTEPVIRVMVEGRDEPLVRELAAELIASIEAVA</sequence>
<dbReference type="Pfam" id="PF02880">
    <property type="entry name" value="PGM_PMM_III"/>
    <property type="match status" value="1"/>
</dbReference>
<evidence type="ECO:0000256" key="3">
    <source>
        <dbReference type="ARBA" id="ARBA00022723"/>
    </source>
</evidence>
<comment type="function">
    <text evidence="8">Catalyzes the conversion of glucosamine-6-phosphate to glucosamine-1-phosphate.</text>
</comment>
<evidence type="ECO:0000256" key="6">
    <source>
        <dbReference type="ARBA" id="ARBA00066330"/>
    </source>
</evidence>
<dbReference type="Proteomes" id="UP000471166">
    <property type="component" value="Unassembled WGS sequence"/>
</dbReference>
<feature type="domain" description="Alpha-D-phosphohexomutase C-terminal" evidence="9">
    <location>
        <begin position="374"/>
        <end position="436"/>
    </location>
</feature>
<gene>
    <name evidence="8 13" type="primary">glmM</name>
    <name evidence="13" type="ORF">GV791_29220</name>
</gene>
<comment type="catalytic activity">
    <reaction evidence="8">
        <text>alpha-D-glucosamine 1-phosphate = D-glucosamine 6-phosphate</text>
        <dbReference type="Rhea" id="RHEA:23424"/>
        <dbReference type="ChEBI" id="CHEBI:58516"/>
        <dbReference type="ChEBI" id="CHEBI:58725"/>
        <dbReference type="EC" id="5.4.2.10"/>
    </reaction>
</comment>
<dbReference type="Gene3D" id="3.40.120.10">
    <property type="entry name" value="Alpha-D-Glucose-1,6-Bisphosphate, subunit A, domain 3"/>
    <property type="match status" value="3"/>
</dbReference>
<protein>
    <recommendedName>
        <fullName evidence="7 8">Phosphoglucosamine mutase</fullName>
        <ecNumber evidence="6 8">5.4.2.10</ecNumber>
    </recommendedName>
</protein>
<dbReference type="CDD" id="cd05802">
    <property type="entry name" value="GlmM"/>
    <property type="match status" value="1"/>
</dbReference>
<comment type="cofactor">
    <cofactor evidence="8">
        <name>Mg(2+)</name>
        <dbReference type="ChEBI" id="CHEBI:18420"/>
    </cofactor>
    <text evidence="8">Binds 1 Mg(2+) ion per subunit.</text>
</comment>
<dbReference type="Gene3D" id="3.30.310.50">
    <property type="entry name" value="Alpha-D-phosphohexomutase, C-terminal domain"/>
    <property type="match status" value="1"/>
</dbReference>
<dbReference type="SUPFAM" id="SSF55957">
    <property type="entry name" value="Phosphoglucomutase, C-terminal domain"/>
    <property type="match status" value="1"/>
</dbReference>
<evidence type="ECO:0000259" key="11">
    <source>
        <dbReference type="Pfam" id="PF02879"/>
    </source>
</evidence>
<evidence type="ECO:0000313" key="13">
    <source>
        <dbReference type="EMBL" id="NEW36610.1"/>
    </source>
</evidence>
<dbReference type="PRINTS" id="PR00509">
    <property type="entry name" value="PGMPMM"/>
</dbReference>
<keyword evidence="2 8" id="KW-0597">Phosphoprotein</keyword>
<feature type="binding site" evidence="8">
    <location>
        <position position="241"/>
    </location>
    <ligand>
        <name>Mg(2+)</name>
        <dbReference type="ChEBI" id="CHEBI:18420"/>
    </ligand>
</feature>
<dbReference type="EMBL" id="JAAGVB010000086">
    <property type="protein sequence ID" value="NEW36610.1"/>
    <property type="molecule type" value="Genomic_DNA"/>
</dbReference>
<dbReference type="AlphaFoldDB" id="A0A6P1CVU5"/>
<dbReference type="SUPFAM" id="SSF53738">
    <property type="entry name" value="Phosphoglucomutase, first 3 domains"/>
    <property type="match status" value="3"/>
</dbReference>
<evidence type="ECO:0000256" key="4">
    <source>
        <dbReference type="ARBA" id="ARBA00022842"/>
    </source>
</evidence>
<feature type="domain" description="Alpha-D-phosphohexomutase alpha/beta/alpha" evidence="10">
    <location>
        <begin position="3"/>
        <end position="132"/>
    </location>
</feature>
<evidence type="ECO:0000259" key="10">
    <source>
        <dbReference type="Pfam" id="PF02878"/>
    </source>
</evidence>
<feature type="domain" description="Alpha-D-phosphohexomutase alpha/beta/alpha" evidence="11">
    <location>
        <begin position="171"/>
        <end position="252"/>
    </location>
</feature>
<dbReference type="InterPro" id="IPR005844">
    <property type="entry name" value="A-D-PHexomutase_a/b/a-I"/>
</dbReference>
<dbReference type="GO" id="GO:0004615">
    <property type="term" value="F:phosphomannomutase activity"/>
    <property type="evidence" value="ECO:0007669"/>
    <property type="project" value="TreeGrafter"/>
</dbReference>
<dbReference type="InterPro" id="IPR036900">
    <property type="entry name" value="A-D-PHexomutase_C_sf"/>
</dbReference>
<feature type="binding site" evidence="8">
    <location>
        <position position="243"/>
    </location>
    <ligand>
        <name>Mg(2+)</name>
        <dbReference type="ChEBI" id="CHEBI:18420"/>
    </ligand>
</feature>
<comment type="similarity">
    <text evidence="1 8">Belongs to the phosphohexose mutase family.</text>
</comment>
<dbReference type="InterPro" id="IPR016055">
    <property type="entry name" value="A-D-PHexomutase_a/b/a-I/II/III"/>
</dbReference>
<comment type="caution">
    <text evidence="13">The sequence shown here is derived from an EMBL/GenBank/DDBJ whole genome shotgun (WGS) entry which is preliminary data.</text>
</comment>
<feature type="domain" description="Alpha-D-phosphohexomutase alpha/beta/alpha" evidence="12">
    <location>
        <begin position="256"/>
        <end position="367"/>
    </location>
</feature>
<dbReference type="NCBIfam" id="NF008139">
    <property type="entry name" value="PRK10887.1"/>
    <property type="match status" value="1"/>
</dbReference>
<dbReference type="Pfam" id="PF00408">
    <property type="entry name" value="PGM_PMM_IV"/>
    <property type="match status" value="1"/>
</dbReference>
<keyword evidence="3 8" id="KW-0479">Metal-binding</keyword>
<dbReference type="FunFam" id="3.40.120.10:FF:000002">
    <property type="entry name" value="Phosphoglucosamine mutase"/>
    <property type="match status" value="1"/>
</dbReference>
<dbReference type="InterPro" id="IPR006352">
    <property type="entry name" value="GlmM_bact"/>
</dbReference>
<comment type="PTM">
    <text evidence="8">Activated by phosphorylation.</text>
</comment>
<reference evidence="13 14" key="1">
    <citation type="submission" date="2020-01" db="EMBL/GenBank/DDBJ databases">
        <title>Genetics and antimicrobial susceptibilities of Nocardia species isolated from the soil; a comparison with species isolated from humans.</title>
        <authorList>
            <person name="Carrasco G."/>
            <person name="Monzon S."/>
            <person name="Sansegundo M."/>
            <person name="Garcia E."/>
            <person name="Garrido N."/>
            <person name="Medina M.J."/>
            <person name="Villalon P."/>
            <person name="Ramirez-Arocha A.C."/>
            <person name="Jimenez P."/>
            <person name="Cuesta I."/>
            <person name="Valdezate S."/>
        </authorList>
    </citation>
    <scope>NUCLEOTIDE SEQUENCE [LARGE SCALE GENOMIC DNA]</scope>
    <source>
        <strain evidence="13 14">CNM20110626</strain>
    </source>
</reference>
<dbReference type="InterPro" id="IPR005841">
    <property type="entry name" value="Alpha-D-phosphohexomutase_SF"/>
</dbReference>
<evidence type="ECO:0000256" key="2">
    <source>
        <dbReference type="ARBA" id="ARBA00022553"/>
    </source>
</evidence>
<dbReference type="Pfam" id="PF02878">
    <property type="entry name" value="PGM_PMM_I"/>
    <property type="match status" value="1"/>
</dbReference>
<accession>A0A6P1CVU5</accession>
<dbReference type="NCBIfam" id="TIGR01455">
    <property type="entry name" value="glmM"/>
    <property type="match status" value="1"/>
</dbReference>
<evidence type="ECO:0000256" key="5">
    <source>
        <dbReference type="ARBA" id="ARBA00023235"/>
    </source>
</evidence>
<dbReference type="GO" id="GO:0009252">
    <property type="term" value="P:peptidoglycan biosynthetic process"/>
    <property type="evidence" value="ECO:0007669"/>
    <property type="project" value="TreeGrafter"/>
</dbReference>
<feature type="binding site" evidence="8">
    <location>
        <position position="239"/>
    </location>
    <ligand>
        <name>Mg(2+)</name>
        <dbReference type="ChEBI" id="CHEBI:18420"/>
    </ligand>
</feature>
<feature type="active site" description="Phosphoserine intermediate" evidence="8">
    <location>
        <position position="100"/>
    </location>
</feature>
<evidence type="ECO:0000259" key="12">
    <source>
        <dbReference type="Pfam" id="PF02880"/>
    </source>
</evidence>
<dbReference type="PANTHER" id="PTHR42946:SF1">
    <property type="entry name" value="PHOSPHOGLUCOMUTASE (ALPHA-D-GLUCOSE-1,6-BISPHOSPHATE-DEPENDENT)"/>
    <property type="match status" value="1"/>
</dbReference>
<evidence type="ECO:0000313" key="14">
    <source>
        <dbReference type="Proteomes" id="UP000471166"/>
    </source>
</evidence>
<evidence type="ECO:0000256" key="7">
    <source>
        <dbReference type="ARBA" id="ARBA00068193"/>
    </source>
</evidence>
<evidence type="ECO:0000256" key="1">
    <source>
        <dbReference type="ARBA" id="ARBA00010231"/>
    </source>
</evidence>
<feature type="binding site" description="via phosphate group" evidence="8">
    <location>
        <position position="100"/>
    </location>
    <ligand>
        <name>Mg(2+)</name>
        <dbReference type="ChEBI" id="CHEBI:18420"/>
    </ligand>
</feature>
<organism evidence="13 14">
    <name type="scientific">Nocardia cyriacigeorgica</name>
    <dbReference type="NCBI Taxonomy" id="135487"/>
    <lineage>
        <taxon>Bacteria</taxon>
        <taxon>Bacillati</taxon>
        <taxon>Actinomycetota</taxon>
        <taxon>Actinomycetes</taxon>
        <taxon>Mycobacteriales</taxon>
        <taxon>Nocardiaceae</taxon>
        <taxon>Nocardia</taxon>
    </lineage>
</organism>
<dbReference type="FunFam" id="3.40.120.10:FF:000001">
    <property type="entry name" value="Phosphoglucosamine mutase"/>
    <property type="match status" value="1"/>
</dbReference>
<name>A0A6P1CVU5_9NOCA</name>
<dbReference type="RefSeq" id="WP_163848120.1">
    <property type="nucleotide sequence ID" value="NZ_JAAGVB010000086.1"/>
</dbReference>
<evidence type="ECO:0000256" key="8">
    <source>
        <dbReference type="HAMAP-Rule" id="MF_01554"/>
    </source>
</evidence>
<dbReference type="GO" id="GO:0006048">
    <property type="term" value="P:UDP-N-acetylglucosamine biosynthetic process"/>
    <property type="evidence" value="ECO:0007669"/>
    <property type="project" value="TreeGrafter"/>
</dbReference>
<proteinExistence type="inferred from homology"/>